<evidence type="ECO:0000313" key="3">
    <source>
        <dbReference type="Proteomes" id="UP001500751"/>
    </source>
</evidence>
<name>A0ABN2TSP4_9ACTN</name>
<reference evidence="2 3" key="1">
    <citation type="journal article" date="2019" name="Int. J. Syst. Evol. Microbiol.">
        <title>The Global Catalogue of Microorganisms (GCM) 10K type strain sequencing project: providing services to taxonomists for standard genome sequencing and annotation.</title>
        <authorList>
            <consortium name="The Broad Institute Genomics Platform"/>
            <consortium name="The Broad Institute Genome Sequencing Center for Infectious Disease"/>
            <person name="Wu L."/>
            <person name="Ma J."/>
        </authorList>
    </citation>
    <scope>NUCLEOTIDE SEQUENCE [LARGE SCALE GENOMIC DNA]</scope>
    <source>
        <strain evidence="2 3">JCM 16014</strain>
    </source>
</reference>
<dbReference type="EMBL" id="BAAAQN010000006">
    <property type="protein sequence ID" value="GAA2020066.1"/>
    <property type="molecule type" value="Genomic_DNA"/>
</dbReference>
<keyword evidence="1" id="KW-0472">Membrane</keyword>
<evidence type="ECO:0000313" key="2">
    <source>
        <dbReference type="EMBL" id="GAA2020066.1"/>
    </source>
</evidence>
<keyword evidence="1" id="KW-0812">Transmembrane</keyword>
<keyword evidence="1" id="KW-1133">Transmembrane helix</keyword>
<feature type="transmembrane region" description="Helical" evidence="1">
    <location>
        <begin position="32"/>
        <end position="50"/>
    </location>
</feature>
<accession>A0ABN2TSP4</accession>
<proteinExistence type="predicted"/>
<comment type="caution">
    <text evidence="2">The sequence shown here is derived from an EMBL/GenBank/DDBJ whole genome shotgun (WGS) entry which is preliminary data.</text>
</comment>
<evidence type="ECO:0000256" key="1">
    <source>
        <dbReference type="SAM" id="Phobius"/>
    </source>
</evidence>
<sequence length="74" mass="8278">MSFWIKWVALPVAGVLVAFWVISAIVHAIVGSLLTLAVVAAAAGALYWGYNKVMMEIPAYRRKKLRDKQRKGLY</sequence>
<feature type="transmembrane region" description="Helical" evidence="1">
    <location>
        <begin position="7"/>
        <end position="26"/>
    </location>
</feature>
<protein>
    <submittedName>
        <fullName evidence="2">Uncharacterized protein</fullName>
    </submittedName>
</protein>
<dbReference type="RefSeq" id="WP_344664851.1">
    <property type="nucleotide sequence ID" value="NZ_BAAAQN010000006.1"/>
</dbReference>
<keyword evidence="3" id="KW-1185">Reference proteome</keyword>
<organism evidence="2 3">
    <name type="scientific">Catenulispora yoronensis</name>
    <dbReference type="NCBI Taxonomy" id="450799"/>
    <lineage>
        <taxon>Bacteria</taxon>
        <taxon>Bacillati</taxon>
        <taxon>Actinomycetota</taxon>
        <taxon>Actinomycetes</taxon>
        <taxon>Catenulisporales</taxon>
        <taxon>Catenulisporaceae</taxon>
        <taxon>Catenulispora</taxon>
    </lineage>
</organism>
<gene>
    <name evidence="2" type="ORF">GCM10009839_15840</name>
</gene>
<dbReference type="Proteomes" id="UP001500751">
    <property type="component" value="Unassembled WGS sequence"/>
</dbReference>